<keyword evidence="2" id="KW-1185">Reference proteome</keyword>
<dbReference type="Proteomes" id="UP001163223">
    <property type="component" value="Chromosome"/>
</dbReference>
<sequence length="435" mass="47721">MTDTAMSGPASFADAGRVRDPSAAPLTTADGLPLKAALRRSQRRLRLQAVLLVLPLLLFIFVTFAIPIAMMMSRSVQNPEVSEFLPETAAVIDDWDGEGLPGEEVFAAMARDLATGQENNTVGRVTARINREIPGARGFMLGTAREAATLQPPYKEAMLAANKGWGNERYWRLLKRETRSITPAYYLLALDYEYDSNGAIVKRPANYQVYQPLFLRTAWMSLVITGLTILLGYPVAYLLASLPLRTSNLLMILVLLPFWTSLLVRTSAWIVLLQQQGVINDLLVFSGLLGDGSRLRMIYNQTGTIVAMTHVLLPFMILPLYSVMKTISPSYMRAARSLGASNFRAFVTVYLPMTIPGIAAGTLLVFILAVGYYITPALVGGDSGIFISNLIAENMRGTGAQVRLAAALSTLLLVGVLLFYWLFNKIVGVDRLKFG</sequence>
<organism evidence="1 2">
    <name type="scientific">Antarcticirhabdus aurantiaca</name>
    <dbReference type="NCBI Taxonomy" id="2606717"/>
    <lineage>
        <taxon>Bacteria</taxon>
        <taxon>Pseudomonadati</taxon>
        <taxon>Pseudomonadota</taxon>
        <taxon>Alphaproteobacteria</taxon>
        <taxon>Hyphomicrobiales</taxon>
        <taxon>Aurantimonadaceae</taxon>
        <taxon>Antarcticirhabdus</taxon>
    </lineage>
</organism>
<gene>
    <name evidence="1" type="ORF">OXU80_09675</name>
</gene>
<evidence type="ECO:0000313" key="1">
    <source>
        <dbReference type="EMBL" id="WAJ30443.1"/>
    </source>
</evidence>
<proteinExistence type="predicted"/>
<dbReference type="EMBL" id="CP113520">
    <property type="protein sequence ID" value="WAJ30443.1"/>
    <property type="molecule type" value="Genomic_DNA"/>
</dbReference>
<accession>A0ACD4NUC0</accession>
<name>A0ACD4NUC0_9HYPH</name>
<protein>
    <submittedName>
        <fullName evidence="1">ABC transporter permease</fullName>
    </submittedName>
</protein>
<evidence type="ECO:0000313" key="2">
    <source>
        <dbReference type="Proteomes" id="UP001163223"/>
    </source>
</evidence>
<reference evidence="1" key="1">
    <citation type="submission" date="2022-11" db="EMBL/GenBank/DDBJ databases">
        <title>beta-Carotene-producing bacterium, Jeongeuplla avenae sp. nov., alleviates the salt stress of Arabidopsis seedlings.</title>
        <authorList>
            <person name="Jiang L."/>
            <person name="Lee J."/>
        </authorList>
    </citation>
    <scope>NUCLEOTIDE SEQUENCE</scope>
    <source>
        <strain evidence="1">DY_R2A_6</strain>
    </source>
</reference>